<dbReference type="GO" id="GO:0017136">
    <property type="term" value="F:histone deacetylase activity, NAD-dependent"/>
    <property type="evidence" value="ECO:0007669"/>
    <property type="project" value="TreeGrafter"/>
</dbReference>
<evidence type="ECO:0000256" key="3">
    <source>
        <dbReference type="ARBA" id="ARBA00023027"/>
    </source>
</evidence>
<evidence type="ECO:0000313" key="6">
    <source>
        <dbReference type="EMBL" id="KAJ3052279.1"/>
    </source>
</evidence>
<dbReference type="PANTHER" id="PTHR11085:SF10">
    <property type="entry name" value="NAD-DEPENDENT PROTEIN DEACYLASE SIRTUIN-5, MITOCHONDRIAL-RELATED"/>
    <property type="match status" value="1"/>
</dbReference>
<gene>
    <name evidence="6" type="primary">SIRT4</name>
    <name evidence="6" type="ORF">HK097_006599</name>
</gene>
<comment type="similarity">
    <text evidence="1">Belongs to the sirtuin family. Class I subfamily.</text>
</comment>
<comment type="caution">
    <text evidence="6">The sequence shown here is derived from an EMBL/GenBank/DDBJ whole genome shotgun (WGS) entry which is preliminary data.</text>
</comment>
<dbReference type="EMBL" id="JADGJD010000309">
    <property type="protein sequence ID" value="KAJ3052279.1"/>
    <property type="molecule type" value="Genomic_DNA"/>
</dbReference>
<sequence>MSRSDFQEELKILNPIFAEWSERNRDRNQLDVASSVNPDGDVDLMLDYSLFKYPTCPSCPSGMMKPSLVFFGENITHTVRDNAFSMVDNASALLAVGTSLQVFSAFRLLRRIKESGPPGRKIMILNMGETRGDALADERISAGSSAVLAEVLEIVSR</sequence>
<dbReference type="Gene3D" id="3.30.1600.10">
    <property type="entry name" value="SIR2/SIRT2 'Small Domain"/>
    <property type="match status" value="1"/>
</dbReference>
<evidence type="ECO:0000256" key="4">
    <source>
        <dbReference type="PROSITE-ProRule" id="PRU00236"/>
    </source>
</evidence>
<keyword evidence="3" id="KW-0520">NAD</keyword>
<comment type="caution">
    <text evidence="4">Lacks conserved residue(s) required for the propagation of feature annotation.</text>
</comment>
<dbReference type="InterPro" id="IPR026591">
    <property type="entry name" value="Sirtuin_cat_small_dom_sf"/>
</dbReference>
<dbReference type="InterPro" id="IPR050134">
    <property type="entry name" value="NAD-dep_sirtuin_deacylases"/>
</dbReference>
<keyword evidence="2" id="KW-0808">Transferase</keyword>
<proteinExistence type="inferred from homology"/>
<dbReference type="InterPro" id="IPR029035">
    <property type="entry name" value="DHS-like_NAD/FAD-binding_dom"/>
</dbReference>
<dbReference type="Pfam" id="PF02146">
    <property type="entry name" value="SIR2"/>
    <property type="match status" value="1"/>
</dbReference>
<organism evidence="6 7">
    <name type="scientific">Rhizophlyctis rosea</name>
    <dbReference type="NCBI Taxonomy" id="64517"/>
    <lineage>
        <taxon>Eukaryota</taxon>
        <taxon>Fungi</taxon>
        <taxon>Fungi incertae sedis</taxon>
        <taxon>Chytridiomycota</taxon>
        <taxon>Chytridiomycota incertae sedis</taxon>
        <taxon>Chytridiomycetes</taxon>
        <taxon>Rhizophlyctidales</taxon>
        <taxon>Rhizophlyctidaceae</taxon>
        <taxon>Rhizophlyctis</taxon>
    </lineage>
</organism>
<evidence type="ECO:0000313" key="7">
    <source>
        <dbReference type="Proteomes" id="UP001212841"/>
    </source>
</evidence>
<dbReference type="PROSITE" id="PS50305">
    <property type="entry name" value="SIRTUIN"/>
    <property type="match status" value="1"/>
</dbReference>
<accession>A0AAD5SKI8</accession>
<name>A0AAD5SKI8_9FUNG</name>
<dbReference type="GO" id="GO:0070403">
    <property type="term" value="F:NAD+ binding"/>
    <property type="evidence" value="ECO:0007669"/>
    <property type="project" value="InterPro"/>
</dbReference>
<evidence type="ECO:0000256" key="2">
    <source>
        <dbReference type="ARBA" id="ARBA00022679"/>
    </source>
</evidence>
<feature type="domain" description="Deacetylase sirtuin-type" evidence="5">
    <location>
        <begin position="1"/>
        <end position="157"/>
    </location>
</feature>
<evidence type="ECO:0000259" key="5">
    <source>
        <dbReference type="PROSITE" id="PS50305"/>
    </source>
</evidence>
<evidence type="ECO:0000256" key="1">
    <source>
        <dbReference type="ARBA" id="ARBA00006924"/>
    </source>
</evidence>
<dbReference type="InterPro" id="IPR026590">
    <property type="entry name" value="Ssirtuin_cat_dom"/>
</dbReference>
<dbReference type="AlphaFoldDB" id="A0AAD5SKI8"/>
<protein>
    <submittedName>
        <fullName evidence="6">NAD-dependent protein lipoamidase sirtuin-4</fullName>
    </submittedName>
</protein>
<dbReference type="SUPFAM" id="SSF52467">
    <property type="entry name" value="DHS-like NAD/FAD-binding domain"/>
    <property type="match status" value="1"/>
</dbReference>
<dbReference type="Gene3D" id="3.40.50.1220">
    <property type="entry name" value="TPP-binding domain"/>
    <property type="match status" value="1"/>
</dbReference>
<dbReference type="PANTHER" id="PTHR11085">
    <property type="entry name" value="NAD-DEPENDENT PROTEIN DEACYLASE SIRTUIN-5, MITOCHONDRIAL-RELATED"/>
    <property type="match status" value="1"/>
</dbReference>
<keyword evidence="7" id="KW-1185">Reference proteome</keyword>
<dbReference type="Proteomes" id="UP001212841">
    <property type="component" value="Unassembled WGS sequence"/>
</dbReference>
<dbReference type="InterPro" id="IPR003000">
    <property type="entry name" value="Sirtuin"/>
</dbReference>
<reference evidence="6" key="1">
    <citation type="submission" date="2020-05" db="EMBL/GenBank/DDBJ databases">
        <title>Phylogenomic resolution of chytrid fungi.</title>
        <authorList>
            <person name="Stajich J.E."/>
            <person name="Amses K."/>
            <person name="Simmons R."/>
            <person name="Seto K."/>
            <person name="Myers J."/>
            <person name="Bonds A."/>
            <person name="Quandt C.A."/>
            <person name="Barry K."/>
            <person name="Liu P."/>
            <person name="Grigoriev I."/>
            <person name="Longcore J.E."/>
            <person name="James T.Y."/>
        </authorList>
    </citation>
    <scope>NUCLEOTIDE SEQUENCE</scope>
    <source>
        <strain evidence="6">JEL0318</strain>
    </source>
</reference>